<feature type="transmembrane region" description="Helical" evidence="7">
    <location>
        <begin position="207"/>
        <end position="232"/>
    </location>
</feature>
<feature type="transmembrane region" description="Helical" evidence="7">
    <location>
        <begin position="88"/>
        <end position="112"/>
    </location>
</feature>
<organism evidence="9 10">
    <name type="scientific">Clostridium aceticum</name>
    <dbReference type="NCBI Taxonomy" id="84022"/>
    <lineage>
        <taxon>Bacteria</taxon>
        <taxon>Bacillati</taxon>
        <taxon>Bacillota</taxon>
        <taxon>Clostridia</taxon>
        <taxon>Eubacteriales</taxon>
        <taxon>Clostridiaceae</taxon>
        <taxon>Clostridium</taxon>
    </lineage>
</organism>
<keyword evidence="3" id="KW-1003">Cell membrane</keyword>
<dbReference type="PROSITE" id="PS50928">
    <property type="entry name" value="ABC_TM1"/>
    <property type="match status" value="1"/>
</dbReference>
<reference evidence="9 10" key="1">
    <citation type="submission" date="2014-10" db="EMBL/GenBank/DDBJ databases">
        <title>Genome sequence of Clostridium aceticum DSM 1496.</title>
        <authorList>
            <person name="Poehlein A."/>
            <person name="Schiel-Bengelsdorf B."/>
            <person name="Gottschalk G."/>
            <person name="Duerre P."/>
            <person name="Daniel R."/>
        </authorList>
    </citation>
    <scope>NUCLEOTIDE SEQUENCE [LARGE SCALE GENOMIC DNA]</scope>
    <source>
        <strain evidence="9 10">DSM 1496</strain>
    </source>
</reference>
<dbReference type="RefSeq" id="WP_044823611.1">
    <property type="nucleotide sequence ID" value="NZ_CP009687.1"/>
</dbReference>
<dbReference type="Gene3D" id="1.10.3720.10">
    <property type="entry name" value="MetI-like"/>
    <property type="match status" value="1"/>
</dbReference>
<comment type="subcellular location">
    <subcellularLocation>
        <location evidence="1 7">Cell membrane</location>
        <topology evidence="1 7">Multi-pass membrane protein</topology>
    </subcellularLocation>
</comment>
<name>A0A0G3W8Z8_9CLOT</name>
<evidence type="ECO:0000256" key="6">
    <source>
        <dbReference type="ARBA" id="ARBA00023136"/>
    </source>
</evidence>
<feature type="transmembrane region" description="Helical" evidence="7">
    <location>
        <begin position="27"/>
        <end position="47"/>
    </location>
</feature>
<evidence type="ECO:0000313" key="9">
    <source>
        <dbReference type="EMBL" id="AKL94828.1"/>
    </source>
</evidence>
<dbReference type="SUPFAM" id="SSF161098">
    <property type="entry name" value="MetI-like"/>
    <property type="match status" value="1"/>
</dbReference>
<feature type="domain" description="ABC transmembrane type-1" evidence="8">
    <location>
        <begin position="86"/>
        <end position="276"/>
    </location>
</feature>
<dbReference type="InterPro" id="IPR035906">
    <property type="entry name" value="MetI-like_sf"/>
</dbReference>
<dbReference type="GO" id="GO:0055085">
    <property type="term" value="P:transmembrane transport"/>
    <property type="evidence" value="ECO:0007669"/>
    <property type="project" value="InterPro"/>
</dbReference>
<keyword evidence="6 7" id="KW-0472">Membrane</keyword>
<evidence type="ECO:0000256" key="2">
    <source>
        <dbReference type="ARBA" id="ARBA00022448"/>
    </source>
</evidence>
<proteinExistence type="inferred from homology"/>
<keyword evidence="4 7" id="KW-0812">Transmembrane</keyword>
<dbReference type="Proteomes" id="UP000035704">
    <property type="component" value="Chromosome"/>
</dbReference>
<dbReference type="PANTHER" id="PTHR43386">
    <property type="entry name" value="OLIGOPEPTIDE TRANSPORT SYSTEM PERMEASE PROTEIN APPC"/>
    <property type="match status" value="1"/>
</dbReference>
<comment type="similarity">
    <text evidence="7">Belongs to the binding-protein-dependent transport system permease family.</text>
</comment>
<dbReference type="Pfam" id="PF00528">
    <property type="entry name" value="BPD_transp_1"/>
    <property type="match status" value="1"/>
</dbReference>
<evidence type="ECO:0000256" key="5">
    <source>
        <dbReference type="ARBA" id="ARBA00022989"/>
    </source>
</evidence>
<dbReference type="STRING" id="84022.CACET_c13630"/>
<evidence type="ECO:0000313" key="10">
    <source>
        <dbReference type="Proteomes" id="UP000035704"/>
    </source>
</evidence>
<dbReference type="AlphaFoldDB" id="A0A0G3W8Z8"/>
<accession>A0A0G3W8Z8</accession>
<dbReference type="InterPro" id="IPR000515">
    <property type="entry name" value="MetI-like"/>
</dbReference>
<keyword evidence="2 7" id="KW-0813">Transport</keyword>
<dbReference type="GO" id="GO:0005886">
    <property type="term" value="C:plasma membrane"/>
    <property type="evidence" value="ECO:0007669"/>
    <property type="project" value="UniProtKB-SubCell"/>
</dbReference>
<dbReference type="EMBL" id="CP009687">
    <property type="protein sequence ID" value="AKL94828.1"/>
    <property type="molecule type" value="Genomic_DNA"/>
</dbReference>
<sequence>MKNAETIVVKEAPFISLPKFNRRQRTIISTVFAAILLIAIVTGGLLIPSESIVTNLEIRNLSPSLRHPFGTDWLGRDMFARTLKGLTLSLGVGMLASVVSVLIALVLGMLAATMGKTVDGMISWLVDLFLSVPHLVALILIAFTLGGGIKGVVVGVALTHWPSLSRVIRAEVMQLRSAEFVGVSRQFGKSSWWIAIRHILPHLIPQFFVGLVLLFPHAVLHEAAITFLGFGLSPHQPAIGIILSESMRYLSTGMWWLAFFPGLSLLIMVRAFDVLGDNLHMLIDPHRGHE</sequence>
<dbReference type="OrthoDB" id="9783218at2"/>
<dbReference type="InterPro" id="IPR050366">
    <property type="entry name" value="BP-dependent_transpt_permease"/>
</dbReference>
<gene>
    <name evidence="9" type="ORF">CACET_c13630</name>
</gene>
<evidence type="ECO:0000259" key="8">
    <source>
        <dbReference type="PROSITE" id="PS50928"/>
    </source>
</evidence>
<dbReference type="CDD" id="cd06261">
    <property type="entry name" value="TM_PBP2"/>
    <property type="match status" value="1"/>
</dbReference>
<feature type="transmembrane region" description="Helical" evidence="7">
    <location>
        <begin position="124"/>
        <end position="145"/>
    </location>
</feature>
<dbReference type="PANTHER" id="PTHR43386:SF23">
    <property type="entry name" value="ABC TRANSPORTER"/>
    <property type="match status" value="1"/>
</dbReference>
<feature type="transmembrane region" description="Helical" evidence="7">
    <location>
        <begin position="253"/>
        <end position="272"/>
    </location>
</feature>
<evidence type="ECO:0000256" key="7">
    <source>
        <dbReference type="RuleBase" id="RU363032"/>
    </source>
</evidence>
<dbReference type="PATRIC" id="fig|84022.6.peg.1357"/>
<evidence type="ECO:0000256" key="4">
    <source>
        <dbReference type="ARBA" id="ARBA00022692"/>
    </source>
</evidence>
<protein>
    <submittedName>
        <fullName evidence="9">ABC-type dipeptide/oligopeptide/nickel transport system, permease component</fullName>
    </submittedName>
</protein>
<dbReference type="KEGG" id="cace:CACET_c13630"/>
<evidence type="ECO:0000256" key="1">
    <source>
        <dbReference type="ARBA" id="ARBA00004651"/>
    </source>
</evidence>
<evidence type="ECO:0000256" key="3">
    <source>
        <dbReference type="ARBA" id="ARBA00022475"/>
    </source>
</evidence>
<keyword evidence="5 7" id="KW-1133">Transmembrane helix</keyword>
<keyword evidence="10" id="KW-1185">Reference proteome</keyword>